<dbReference type="GO" id="GO:0005737">
    <property type="term" value="C:cytoplasm"/>
    <property type="evidence" value="ECO:0007669"/>
    <property type="project" value="TreeGrafter"/>
</dbReference>
<evidence type="ECO:0000256" key="4">
    <source>
        <dbReference type="RuleBase" id="RU363090"/>
    </source>
</evidence>
<evidence type="ECO:0000256" key="2">
    <source>
        <dbReference type="ARBA" id="ARBA00022679"/>
    </source>
</evidence>
<dbReference type="EMBL" id="CALTRL010005699">
    <property type="protein sequence ID" value="CAH7684995.1"/>
    <property type="molecule type" value="Genomic_DNA"/>
</dbReference>
<dbReference type="PANTHER" id="PTHR12400">
    <property type="entry name" value="INOSITOL POLYPHOSPHATE KINASE"/>
    <property type="match status" value="1"/>
</dbReference>
<dbReference type="GO" id="GO:0032958">
    <property type="term" value="P:inositol phosphate biosynthetic process"/>
    <property type="evidence" value="ECO:0007669"/>
    <property type="project" value="InterPro"/>
</dbReference>
<dbReference type="AlphaFoldDB" id="A0AAV0BEG9"/>
<dbReference type="Proteomes" id="UP001153365">
    <property type="component" value="Unassembled WGS sequence"/>
</dbReference>
<dbReference type="GO" id="GO:0005634">
    <property type="term" value="C:nucleus"/>
    <property type="evidence" value="ECO:0007669"/>
    <property type="project" value="TreeGrafter"/>
</dbReference>
<dbReference type="GO" id="GO:0046854">
    <property type="term" value="P:phosphatidylinositol phosphate biosynthetic process"/>
    <property type="evidence" value="ECO:0007669"/>
    <property type="project" value="TreeGrafter"/>
</dbReference>
<keyword evidence="3 4" id="KW-0418">Kinase</keyword>
<comment type="caution">
    <text evidence="5">The sequence shown here is derived from an EMBL/GenBank/DDBJ whole genome shotgun (WGS) entry which is preliminary data.</text>
</comment>
<dbReference type="Pfam" id="PF03770">
    <property type="entry name" value="IPK"/>
    <property type="match status" value="1"/>
</dbReference>
<evidence type="ECO:0000256" key="1">
    <source>
        <dbReference type="ARBA" id="ARBA00007374"/>
    </source>
</evidence>
<evidence type="ECO:0000256" key="3">
    <source>
        <dbReference type="ARBA" id="ARBA00022777"/>
    </source>
</evidence>
<accession>A0AAV0BEG9</accession>
<name>A0AAV0BEG9_PHAPC</name>
<comment type="similarity">
    <text evidence="1 4">Belongs to the inositol phosphokinase (IPK) family.</text>
</comment>
<keyword evidence="6" id="KW-1185">Reference proteome</keyword>
<dbReference type="Gene3D" id="3.30.470.160">
    <property type="entry name" value="Inositol polyphosphate kinase"/>
    <property type="match status" value="1"/>
</dbReference>
<evidence type="ECO:0000313" key="6">
    <source>
        <dbReference type="Proteomes" id="UP001153365"/>
    </source>
</evidence>
<dbReference type="PANTHER" id="PTHR12400:SF108">
    <property type="entry name" value="KINASE"/>
    <property type="match status" value="1"/>
</dbReference>
<protein>
    <recommendedName>
        <fullName evidence="4">Kinase</fullName>
        <ecNumber evidence="4">2.7.-.-</ecNumber>
    </recommendedName>
</protein>
<dbReference type="EC" id="2.7.-.-" evidence="4"/>
<sequence>MVSLSLQAGGHQDGFSTDSDDLTRVLKRTNKRELEFYETFCHQLDQQQTQSSSTSSGQRFIDTIEWRPKYYGQQGDHQDDLGRVTIILENLTNLVRINETQGARVEERMFQSPNLMDLKLGQVLYDQLASEEKVQRMIKAASDTTSANFGIRLTGGMNYDNQTREYQTIPKTFGKSLSPDGSDLNRGFNSFFPIRPDERTSNTSKECGAADNNLVYSAGGLSIEYMEKLLKRYIRPKLIKLVDYVSNFRWKVFGSSILIVYEGNQEALKRKLLEMDQNPNYSSDHICLVRMIDFAHAWPSAEVDNGLRLGFKTSIRLFDDLLSTIEKVSHKNVTSD</sequence>
<dbReference type="GO" id="GO:0000824">
    <property type="term" value="F:inositol-1,4,5,6-tetrakisphosphate 3-kinase activity"/>
    <property type="evidence" value="ECO:0007669"/>
    <property type="project" value="TreeGrafter"/>
</dbReference>
<reference evidence="5" key="1">
    <citation type="submission" date="2022-06" db="EMBL/GenBank/DDBJ databases">
        <authorList>
            <consortium name="SYNGENTA / RWTH Aachen University"/>
        </authorList>
    </citation>
    <scope>NUCLEOTIDE SEQUENCE</scope>
</reference>
<organism evidence="5 6">
    <name type="scientific">Phakopsora pachyrhizi</name>
    <name type="common">Asian soybean rust disease fungus</name>
    <dbReference type="NCBI Taxonomy" id="170000"/>
    <lineage>
        <taxon>Eukaryota</taxon>
        <taxon>Fungi</taxon>
        <taxon>Dikarya</taxon>
        <taxon>Basidiomycota</taxon>
        <taxon>Pucciniomycotina</taxon>
        <taxon>Pucciniomycetes</taxon>
        <taxon>Pucciniales</taxon>
        <taxon>Phakopsoraceae</taxon>
        <taxon>Phakopsora</taxon>
    </lineage>
</organism>
<dbReference type="InterPro" id="IPR038286">
    <property type="entry name" value="IPK_sf"/>
</dbReference>
<evidence type="ECO:0000313" key="5">
    <source>
        <dbReference type="EMBL" id="CAH7684995.1"/>
    </source>
</evidence>
<proteinExistence type="inferred from homology"/>
<dbReference type="SUPFAM" id="SSF56104">
    <property type="entry name" value="SAICAR synthase-like"/>
    <property type="match status" value="1"/>
</dbReference>
<keyword evidence="2 4" id="KW-0808">Transferase</keyword>
<dbReference type="GO" id="GO:0008440">
    <property type="term" value="F:inositol-1,4,5-trisphosphate 3-kinase activity"/>
    <property type="evidence" value="ECO:0007669"/>
    <property type="project" value="TreeGrafter"/>
</dbReference>
<gene>
    <name evidence="5" type="ORF">PPACK8108_LOCUS19454</name>
</gene>
<dbReference type="InterPro" id="IPR005522">
    <property type="entry name" value="IPK"/>
</dbReference>